<reference evidence="1" key="1">
    <citation type="submission" date="2010-07" db="EMBL/GenBank/DDBJ databases">
        <authorList>
            <consortium name="CONSOLIDER consortium CSD2007-00005"/>
            <person name="Guazzaroni M.-E."/>
            <person name="Richter M."/>
            <person name="Garcia-Salamanca A."/>
            <person name="Yarza P."/>
            <person name="Ferrer M."/>
        </authorList>
    </citation>
    <scope>NUCLEOTIDE SEQUENCE</scope>
</reference>
<gene>
    <name evidence="1" type="ORF">LDC_2008</name>
</gene>
<name>D9PKE3_9ZZZZ</name>
<dbReference type="AlphaFoldDB" id="D9PKE3"/>
<comment type="caution">
    <text evidence="1">The sequence shown here is derived from an EMBL/GenBank/DDBJ whole genome shotgun (WGS) entry which is preliminary data.</text>
</comment>
<evidence type="ECO:0000313" key="1">
    <source>
        <dbReference type="EMBL" id="EFK95971.1"/>
    </source>
</evidence>
<reference evidence="1" key="2">
    <citation type="journal article" date="2011" name="Microb. Ecol.">
        <title>Taxonomic and Functional Metagenomic Profiling of the Microbial Community in the Anoxic Sediment of a Sub-saline Shallow Lake (Laguna de Carrizo, Central Spain).</title>
        <authorList>
            <person name="Ferrer M."/>
            <person name="Guazzaroni M.E."/>
            <person name="Richter M."/>
            <person name="Garcia-Salamanca A."/>
            <person name="Yarza P."/>
            <person name="Suarez-Suarez A."/>
            <person name="Solano J."/>
            <person name="Alcaide M."/>
            <person name="van Dillewijn P."/>
            <person name="Molina-Henares M.A."/>
            <person name="Lopez-Cortes N."/>
            <person name="Al-Ramahi Y."/>
            <person name="Guerrero C."/>
            <person name="Acosta A."/>
            <person name="de Eugenio L.I."/>
            <person name="Martinez V."/>
            <person name="Marques S."/>
            <person name="Rojo F."/>
            <person name="Santero E."/>
            <person name="Genilloud O."/>
            <person name="Perez-Perez J."/>
            <person name="Rossello-Mora R."/>
            <person name="Ramos J.L."/>
        </authorList>
    </citation>
    <scope>NUCLEOTIDE SEQUENCE</scope>
</reference>
<organism evidence="1">
    <name type="scientific">sediment metagenome</name>
    <dbReference type="NCBI Taxonomy" id="749907"/>
    <lineage>
        <taxon>unclassified sequences</taxon>
        <taxon>metagenomes</taxon>
        <taxon>ecological metagenomes</taxon>
    </lineage>
</organism>
<protein>
    <submittedName>
        <fullName evidence="1">Uncharacterized protein</fullName>
    </submittedName>
</protein>
<dbReference type="EMBL" id="ADZX01000600">
    <property type="protein sequence ID" value="EFK95971.1"/>
    <property type="molecule type" value="Genomic_DNA"/>
</dbReference>
<accession>D9PKE3</accession>
<sequence>MNTEPADAVLHRLVADLTHTHTVQVRPERLDALRTERDAALLAQRAAAARRAQRLAAARNYGVWLASERLDWQQIQTVAARARSTLGPQRPSAALGAAGDLFGLDWLAALLPADYVSPTYDAELVDSLIQGIAAVHAAVESAS</sequence>
<proteinExistence type="predicted"/>